<organism evidence="4 5">
    <name type="scientific">Amycolatopsis xylanica</name>
    <dbReference type="NCBI Taxonomy" id="589385"/>
    <lineage>
        <taxon>Bacteria</taxon>
        <taxon>Bacillati</taxon>
        <taxon>Actinomycetota</taxon>
        <taxon>Actinomycetes</taxon>
        <taxon>Pseudonocardiales</taxon>
        <taxon>Pseudonocardiaceae</taxon>
        <taxon>Amycolatopsis</taxon>
    </lineage>
</organism>
<dbReference type="STRING" id="589385.SAMN05421504_10623"/>
<dbReference type="Pfam" id="PF18915">
    <property type="entry name" value="DUF5667"/>
    <property type="match status" value="1"/>
</dbReference>
<keyword evidence="2" id="KW-0472">Membrane</keyword>
<protein>
    <recommendedName>
        <fullName evidence="3">DUF5667 domain-containing protein</fullName>
    </recommendedName>
</protein>
<evidence type="ECO:0000256" key="2">
    <source>
        <dbReference type="SAM" id="Phobius"/>
    </source>
</evidence>
<name>A0A1H3L1K6_9PSEU</name>
<evidence type="ECO:0000313" key="5">
    <source>
        <dbReference type="Proteomes" id="UP000199515"/>
    </source>
</evidence>
<evidence type="ECO:0000256" key="1">
    <source>
        <dbReference type="SAM" id="MobiDB-lite"/>
    </source>
</evidence>
<reference evidence="4 5" key="1">
    <citation type="submission" date="2016-10" db="EMBL/GenBank/DDBJ databases">
        <authorList>
            <person name="de Groot N.N."/>
        </authorList>
    </citation>
    <scope>NUCLEOTIDE SEQUENCE [LARGE SCALE GENOMIC DNA]</scope>
    <source>
        <strain evidence="4 5">CPCC 202699</strain>
    </source>
</reference>
<feature type="region of interest" description="Disordered" evidence="1">
    <location>
        <begin position="1"/>
        <end position="24"/>
    </location>
</feature>
<dbReference type="EMBL" id="FNON01000006">
    <property type="protein sequence ID" value="SDY58281.1"/>
    <property type="molecule type" value="Genomic_DNA"/>
</dbReference>
<feature type="compositionally biased region" description="Low complexity" evidence="1">
    <location>
        <begin position="256"/>
        <end position="276"/>
    </location>
</feature>
<gene>
    <name evidence="4" type="ORF">SAMN05421504_10623</name>
</gene>
<keyword evidence="2" id="KW-0812">Transmembrane</keyword>
<dbReference type="Proteomes" id="UP000199515">
    <property type="component" value="Unassembled WGS sequence"/>
</dbReference>
<feature type="compositionally biased region" description="Basic and acidic residues" evidence="1">
    <location>
        <begin position="1"/>
        <end position="19"/>
    </location>
</feature>
<proteinExistence type="predicted"/>
<feature type="region of interest" description="Disordered" evidence="1">
    <location>
        <begin position="240"/>
        <end position="328"/>
    </location>
</feature>
<evidence type="ECO:0000313" key="4">
    <source>
        <dbReference type="EMBL" id="SDY58281.1"/>
    </source>
</evidence>
<evidence type="ECO:0000259" key="3">
    <source>
        <dbReference type="Pfam" id="PF18915"/>
    </source>
</evidence>
<accession>A0A1H3L1K6</accession>
<feature type="transmembrane region" description="Helical" evidence="2">
    <location>
        <begin position="81"/>
        <end position="99"/>
    </location>
</feature>
<keyword evidence="2" id="KW-1133">Transmembrane helix</keyword>
<sequence length="337" mass="35610">MRDLRREREESERFARALDDPSEAGDFGAELALIGGLRSLGAAGTPDEETKARIRAEIVGRLAPPDEEPEPVHAPRVMTRVLVAAATVGIALGGLSMVMSKDALPGDALYSMKLAGEQAELGLTFGEQEKAEKHLEFATNRLNELSRVDPTTPAFREGLADFESEARQGVTQLTAFATANGGQVLLTQLRDWARQHTGRLAAADPTLMKIEQRATDLSGRLNCYQITTGLADELGMLPSTGVCEQAPSKPPPNPNEPEQTPTVPTSMLTSTSSPSPGVSRPTSAGPPPSGSAVKPPPVVPPPILPTQLPPLPIPTTSQPPLISLPPLLPGLPPIIIP</sequence>
<dbReference type="InterPro" id="IPR043725">
    <property type="entry name" value="DUF5667"/>
</dbReference>
<keyword evidence="5" id="KW-1185">Reference proteome</keyword>
<dbReference type="RefSeq" id="WP_245757533.1">
    <property type="nucleotide sequence ID" value="NZ_FNON01000006.1"/>
</dbReference>
<dbReference type="AlphaFoldDB" id="A0A1H3L1K6"/>
<feature type="compositionally biased region" description="Pro residues" evidence="1">
    <location>
        <begin position="284"/>
        <end position="313"/>
    </location>
</feature>
<feature type="domain" description="DUF5667" evidence="3">
    <location>
        <begin position="103"/>
        <end position="147"/>
    </location>
</feature>